<dbReference type="KEGG" id="plon:Pla110_38040"/>
<dbReference type="GO" id="GO:0009055">
    <property type="term" value="F:electron transfer activity"/>
    <property type="evidence" value="ECO:0007669"/>
    <property type="project" value="InterPro"/>
</dbReference>
<dbReference type="AlphaFoldDB" id="A0A518CS38"/>
<gene>
    <name evidence="5" type="ORF">Pla110_38040</name>
</gene>
<evidence type="ECO:0000259" key="2">
    <source>
        <dbReference type="Pfam" id="PF07583"/>
    </source>
</evidence>
<name>A0A518CS38_9PLAN</name>
<feature type="chain" id="PRO_5021940043" evidence="1">
    <location>
        <begin position="26"/>
        <end position="1033"/>
    </location>
</feature>
<sequence precursor="true">MSRTLSALLLSASIIVLPFASSISAAELPPAAEQEIDFARDIKPIFANHCMDCHGPDTQEAGFRLDNREAALDGGDGGKSILPQKSVDSPLLNRVARHDPETMMPPDGLDPLSEEQVSLLRAWIDQGANWPKSESAEIKVDHWAFKPVTRPEVPEVSHQEWVQNEIDQFVLAKLEQKELTPSEEADRYTLIRRLYLDLIGIAPTPEEVNAFVNDDSPEAYETIVDRLLASPHFGERWGRHWLDMARYADSDGYEKDNPRPNAWRYRDWVINAINDDMPYDQFTREQLAGDLLDHPTKMQQLATAFHRQTLTNTEGGTDQEQWRVEAVFDRVETTGAIWLGLTVGCARCHTHKYDAISQREYYQMFSFFNNGDETTTAVPKSVAAEKEYETTKANYDHKISDLKTQLIKAKAETADQFAAWETRTQEKIAREMGDPLQYHAMTNDSVTAPQEDTFEKLEDGSWLAKSRRADKGQYKVTGQSTVTDQSIVALRLEAIPDESLPNNGSGQAGYGNFVLSEFRIYQQKEGQPSPLKIKSVTADFSQDGFSIQKAIDGKLDTGWAIKPQYSEHHEATFVLAEPITLTADEPLTIEIDQEYGTNHNLGRFKLTLATGTVPDSSLSTEDRAILAKQVSERTEDETQQLRNVFYQHSQPTKGLIASLNKLKKNPPPAPNMTVRVISQRNEEPRTTHIMRRGDFLQPMDEVLPGTLQVLNPLDHDPASATRIDLVDWLFAEGNPLTARVSVNQIWAKLFGEGIVATINDFGVRGDKPTHPELFDWLATEYRRLGWSRKAFIKTIVMSSTYRQSTVHRPEFAEIDPLNKLLHRQNRLRVEAEIVRDLSLQASGLLSLKIGGPSVFPPLPPEIAALSYANNFKWNTSDGEDQYRRGMYTFFKRTSPHPNLINFDCPDSNTTCLIRRTSNTPLQALQALNNDIFHQSAIHLAKRLLTSDLQSSEERLEQMVMLTSSRPLDSFEQNAYLELLEESRAWYEAHPEEATELAEGFDMGALPNTSPTELAAWVATCRIALNLDDFFSRP</sequence>
<evidence type="ECO:0000313" key="5">
    <source>
        <dbReference type="EMBL" id="QDU82049.1"/>
    </source>
</evidence>
<dbReference type="Pfam" id="PF07587">
    <property type="entry name" value="PSD1"/>
    <property type="match status" value="1"/>
</dbReference>
<dbReference type="EMBL" id="CP036281">
    <property type="protein sequence ID" value="QDU82049.1"/>
    <property type="molecule type" value="Genomic_DNA"/>
</dbReference>
<feature type="domain" description="Cytochrome C Planctomycete-type" evidence="4">
    <location>
        <begin position="50"/>
        <end position="108"/>
    </location>
</feature>
<organism evidence="5 6">
    <name type="scientific">Polystyrenella longa</name>
    <dbReference type="NCBI Taxonomy" id="2528007"/>
    <lineage>
        <taxon>Bacteria</taxon>
        <taxon>Pseudomonadati</taxon>
        <taxon>Planctomycetota</taxon>
        <taxon>Planctomycetia</taxon>
        <taxon>Planctomycetales</taxon>
        <taxon>Planctomycetaceae</taxon>
        <taxon>Polystyrenella</taxon>
    </lineage>
</organism>
<dbReference type="Gene3D" id="1.10.760.10">
    <property type="entry name" value="Cytochrome c-like domain"/>
    <property type="match status" value="1"/>
</dbReference>
<evidence type="ECO:0000256" key="1">
    <source>
        <dbReference type="SAM" id="SignalP"/>
    </source>
</evidence>
<proteinExistence type="predicted"/>
<dbReference type="GO" id="GO:0020037">
    <property type="term" value="F:heme binding"/>
    <property type="evidence" value="ECO:0007669"/>
    <property type="project" value="InterPro"/>
</dbReference>
<feature type="domain" description="DUF1549" evidence="2">
    <location>
        <begin position="165"/>
        <end position="371"/>
    </location>
</feature>
<protein>
    <submittedName>
        <fullName evidence="5">Planctomycete cytochrome C</fullName>
    </submittedName>
</protein>
<dbReference type="InterPro" id="IPR036909">
    <property type="entry name" value="Cyt_c-like_dom_sf"/>
</dbReference>
<dbReference type="InterPro" id="IPR011444">
    <property type="entry name" value="DUF1549"/>
</dbReference>
<feature type="signal peptide" evidence="1">
    <location>
        <begin position="1"/>
        <end position="25"/>
    </location>
</feature>
<evidence type="ECO:0000259" key="4">
    <source>
        <dbReference type="Pfam" id="PF07635"/>
    </source>
</evidence>
<dbReference type="Proteomes" id="UP000317178">
    <property type="component" value="Chromosome"/>
</dbReference>
<evidence type="ECO:0000259" key="3">
    <source>
        <dbReference type="Pfam" id="PF07587"/>
    </source>
</evidence>
<dbReference type="PANTHER" id="PTHR35889">
    <property type="entry name" value="CYCLOINULO-OLIGOSACCHARIDE FRUCTANOTRANSFERASE-RELATED"/>
    <property type="match status" value="1"/>
</dbReference>
<accession>A0A518CS38</accession>
<dbReference type="SUPFAM" id="SSF46626">
    <property type="entry name" value="Cytochrome c"/>
    <property type="match status" value="1"/>
</dbReference>
<dbReference type="RefSeq" id="WP_144997908.1">
    <property type="nucleotide sequence ID" value="NZ_CP036281.1"/>
</dbReference>
<dbReference type="InterPro" id="IPR022655">
    <property type="entry name" value="DUF1553"/>
</dbReference>
<evidence type="ECO:0000313" key="6">
    <source>
        <dbReference type="Proteomes" id="UP000317178"/>
    </source>
</evidence>
<dbReference type="Pfam" id="PF07583">
    <property type="entry name" value="PSCyt2"/>
    <property type="match status" value="1"/>
</dbReference>
<keyword evidence="6" id="KW-1185">Reference proteome</keyword>
<reference evidence="5 6" key="1">
    <citation type="submission" date="2019-02" db="EMBL/GenBank/DDBJ databases">
        <title>Deep-cultivation of Planctomycetes and their phenomic and genomic characterization uncovers novel biology.</title>
        <authorList>
            <person name="Wiegand S."/>
            <person name="Jogler M."/>
            <person name="Boedeker C."/>
            <person name="Pinto D."/>
            <person name="Vollmers J."/>
            <person name="Rivas-Marin E."/>
            <person name="Kohn T."/>
            <person name="Peeters S.H."/>
            <person name="Heuer A."/>
            <person name="Rast P."/>
            <person name="Oberbeckmann S."/>
            <person name="Bunk B."/>
            <person name="Jeske O."/>
            <person name="Meyerdierks A."/>
            <person name="Storesund J.E."/>
            <person name="Kallscheuer N."/>
            <person name="Luecker S."/>
            <person name="Lage O.M."/>
            <person name="Pohl T."/>
            <person name="Merkel B.J."/>
            <person name="Hornburger P."/>
            <person name="Mueller R.-W."/>
            <person name="Bruemmer F."/>
            <person name="Labrenz M."/>
            <person name="Spormann A.M."/>
            <person name="Op den Camp H."/>
            <person name="Overmann J."/>
            <person name="Amann R."/>
            <person name="Jetten M.S.M."/>
            <person name="Mascher T."/>
            <person name="Medema M.H."/>
            <person name="Devos D.P."/>
            <person name="Kaster A.-K."/>
            <person name="Ovreas L."/>
            <person name="Rohde M."/>
            <person name="Galperin M.Y."/>
            <person name="Jogler C."/>
        </authorList>
    </citation>
    <scope>NUCLEOTIDE SEQUENCE [LARGE SCALE GENOMIC DNA]</scope>
    <source>
        <strain evidence="5 6">Pla110</strain>
    </source>
</reference>
<keyword evidence="1" id="KW-0732">Signal</keyword>
<dbReference type="Pfam" id="PF07635">
    <property type="entry name" value="PSCyt1"/>
    <property type="match status" value="1"/>
</dbReference>
<dbReference type="OrthoDB" id="127107at2"/>
<feature type="domain" description="DUF1553" evidence="3">
    <location>
        <begin position="721"/>
        <end position="978"/>
    </location>
</feature>
<dbReference type="PANTHER" id="PTHR35889:SF3">
    <property type="entry name" value="F-BOX DOMAIN-CONTAINING PROTEIN"/>
    <property type="match status" value="1"/>
</dbReference>
<dbReference type="InterPro" id="IPR011429">
    <property type="entry name" value="Cyt_c_Planctomycete-type"/>
</dbReference>